<dbReference type="AlphaFoldDB" id="A0A0A9GLQ6"/>
<organism evidence="1">
    <name type="scientific">Arundo donax</name>
    <name type="common">Giant reed</name>
    <name type="synonym">Donax arundinaceus</name>
    <dbReference type="NCBI Taxonomy" id="35708"/>
    <lineage>
        <taxon>Eukaryota</taxon>
        <taxon>Viridiplantae</taxon>
        <taxon>Streptophyta</taxon>
        <taxon>Embryophyta</taxon>
        <taxon>Tracheophyta</taxon>
        <taxon>Spermatophyta</taxon>
        <taxon>Magnoliopsida</taxon>
        <taxon>Liliopsida</taxon>
        <taxon>Poales</taxon>
        <taxon>Poaceae</taxon>
        <taxon>PACMAD clade</taxon>
        <taxon>Arundinoideae</taxon>
        <taxon>Arundineae</taxon>
        <taxon>Arundo</taxon>
    </lineage>
</organism>
<accession>A0A0A9GLQ6</accession>
<reference evidence="1" key="2">
    <citation type="journal article" date="2015" name="Data Brief">
        <title>Shoot transcriptome of the giant reed, Arundo donax.</title>
        <authorList>
            <person name="Barrero R.A."/>
            <person name="Guerrero F.D."/>
            <person name="Moolhuijzen P."/>
            <person name="Goolsby J.A."/>
            <person name="Tidwell J."/>
            <person name="Bellgard S.E."/>
            <person name="Bellgard M.I."/>
        </authorList>
    </citation>
    <scope>NUCLEOTIDE SEQUENCE</scope>
    <source>
        <tissue evidence="1">Shoot tissue taken approximately 20 cm above the soil surface</tissue>
    </source>
</reference>
<dbReference type="EMBL" id="GBRH01174415">
    <property type="protein sequence ID" value="JAE23481.1"/>
    <property type="molecule type" value="Transcribed_RNA"/>
</dbReference>
<protein>
    <submittedName>
        <fullName evidence="1">Uncharacterized protein</fullName>
    </submittedName>
</protein>
<proteinExistence type="predicted"/>
<evidence type="ECO:0000313" key="1">
    <source>
        <dbReference type="EMBL" id="JAE23481.1"/>
    </source>
</evidence>
<sequence length="81" mass="8609">MVRVPVLSLQIVVADPIVSQDESRLTRALSCIIFRIEYARVNVTAKGSPSGTATTTIVTAIVKILIASINPCFTPVVPATN</sequence>
<name>A0A0A9GLQ6_ARUDO</name>
<reference evidence="1" key="1">
    <citation type="submission" date="2014-09" db="EMBL/GenBank/DDBJ databases">
        <authorList>
            <person name="Magalhaes I.L.F."/>
            <person name="Oliveira U."/>
            <person name="Santos F.R."/>
            <person name="Vidigal T.H.D.A."/>
            <person name="Brescovit A.D."/>
            <person name="Santos A.J."/>
        </authorList>
    </citation>
    <scope>NUCLEOTIDE SEQUENCE</scope>
    <source>
        <tissue evidence="1">Shoot tissue taken approximately 20 cm above the soil surface</tissue>
    </source>
</reference>